<keyword evidence="1" id="KW-0472">Membrane</keyword>
<protein>
    <submittedName>
        <fullName evidence="2">Uncharacterized protein</fullName>
    </submittedName>
</protein>
<feature type="transmembrane region" description="Helical" evidence="1">
    <location>
        <begin position="45"/>
        <end position="67"/>
    </location>
</feature>
<dbReference type="Proteomes" id="UP000694420">
    <property type="component" value="Unplaced"/>
</dbReference>
<reference evidence="2" key="1">
    <citation type="submission" date="2025-08" db="UniProtKB">
        <authorList>
            <consortium name="Ensembl"/>
        </authorList>
    </citation>
    <scope>IDENTIFICATION</scope>
</reference>
<reference evidence="2" key="2">
    <citation type="submission" date="2025-09" db="UniProtKB">
        <authorList>
            <consortium name="Ensembl"/>
        </authorList>
    </citation>
    <scope>IDENTIFICATION</scope>
</reference>
<evidence type="ECO:0000313" key="2">
    <source>
        <dbReference type="Ensembl" id="ENSNPEP00000008448.1"/>
    </source>
</evidence>
<name>A0A8C6Z4S3_NOTPE</name>
<evidence type="ECO:0000256" key="1">
    <source>
        <dbReference type="SAM" id="Phobius"/>
    </source>
</evidence>
<organism evidence="2 3">
    <name type="scientific">Nothoprocta perdicaria</name>
    <name type="common">Chilean tinamou</name>
    <name type="synonym">Crypturus perdicarius</name>
    <dbReference type="NCBI Taxonomy" id="30464"/>
    <lineage>
        <taxon>Eukaryota</taxon>
        <taxon>Metazoa</taxon>
        <taxon>Chordata</taxon>
        <taxon>Craniata</taxon>
        <taxon>Vertebrata</taxon>
        <taxon>Euteleostomi</taxon>
        <taxon>Archelosauria</taxon>
        <taxon>Archosauria</taxon>
        <taxon>Dinosauria</taxon>
        <taxon>Saurischia</taxon>
        <taxon>Theropoda</taxon>
        <taxon>Coelurosauria</taxon>
        <taxon>Aves</taxon>
        <taxon>Palaeognathae</taxon>
        <taxon>Tinamiformes</taxon>
        <taxon>Tinamidae</taxon>
        <taxon>Nothoprocta</taxon>
    </lineage>
</organism>
<sequence length="70" mass="8492">MDGNIRLHLVLLFFFFFFFFLIAPLHKHRLTTQIILPSSWDYRWIGLHLVSFTGQKLFFWIVISFMVQSL</sequence>
<dbReference type="Ensembl" id="ENSNPET00000008659.1">
    <property type="protein sequence ID" value="ENSNPEP00000008448.1"/>
    <property type="gene ID" value="ENSNPEG00000006342.1"/>
</dbReference>
<feature type="transmembrane region" description="Helical" evidence="1">
    <location>
        <begin position="7"/>
        <end position="25"/>
    </location>
</feature>
<proteinExistence type="predicted"/>
<accession>A0A8C6Z4S3</accession>
<evidence type="ECO:0000313" key="3">
    <source>
        <dbReference type="Proteomes" id="UP000694420"/>
    </source>
</evidence>
<keyword evidence="1" id="KW-1133">Transmembrane helix</keyword>
<keyword evidence="1" id="KW-0812">Transmembrane</keyword>
<dbReference type="AlphaFoldDB" id="A0A8C6Z4S3"/>
<keyword evidence="3" id="KW-1185">Reference proteome</keyword>